<dbReference type="RefSeq" id="WP_111370827.1">
    <property type="nucleotide sequence ID" value="NZ_CP029480.1"/>
</dbReference>
<keyword evidence="2" id="KW-1185">Reference proteome</keyword>
<evidence type="ECO:0000313" key="2">
    <source>
        <dbReference type="Proteomes" id="UP000249873"/>
    </source>
</evidence>
<reference evidence="1 2" key="1">
    <citation type="submission" date="2018-05" db="EMBL/GenBank/DDBJ databases">
        <title>Complete genome sequence of Arcticibacterium luteifluviistationis SM1504T, a cytophagaceae bacterium isolated from Arctic surface seawater.</title>
        <authorList>
            <person name="Li Y."/>
            <person name="Qin Q.-L."/>
        </authorList>
    </citation>
    <scope>NUCLEOTIDE SEQUENCE [LARGE SCALE GENOMIC DNA]</scope>
    <source>
        <strain evidence="1 2">SM1504</strain>
    </source>
</reference>
<evidence type="ECO:0000313" key="1">
    <source>
        <dbReference type="EMBL" id="AWV97725.1"/>
    </source>
</evidence>
<dbReference type="EMBL" id="CP029480">
    <property type="protein sequence ID" value="AWV97725.1"/>
    <property type="molecule type" value="Genomic_DNA"/>
</dbReference>
<proteinExistence type="predicted"/>
<protein>
    <submittedName>
        <fullName evidence="1">Uncharacterized protein</fullName>
    </submittedName>
</protein>
<dbReference type="Proteomes" id="UP000249873">
    <property type="component" value="Chromosome"/>
</dbReference>
<gene>
    <name evidence="1" type="ORF">DJ013_05905</name>
</gene>
<dbReference type="KEGG" id="als:DJ013_05905"/>
<sequence>MKTIRLFILLISLIISSCSKNKEDIKPTVLSDFEKETISYFKEIALGFEYGNNSEITRKWDTEMKIFVGGEKKDYLINELNTVVSEINALSTDGFYISVTTDSLLSNYYIFLGSGNDYGSKFPGSKDLINNNYGLFSINWNAENNLFKGRMYVDI</sequence>
<dbReference type="PROSITE" id="PS51257">
    <property type="entry name" value="PROKAR_LIPOPROTEIN"/>
    <property type="match status" value="1"/>
</dbReference>
<name>A0A2Z4G9G3_9BACT</name>
<organism evidence="1 2">
    <name type="scientific">Arcticibacterium luteifluviistationis</name>
    <dbReference type="NCBI Taxonomy" id="1784714"/>
    <lineage>
        <taxon>Bacteria</taxon>
        <taxon>Pseudomonadati</taxon>
        <taxon>Bacteroidota</taxon>
        <taxon>Cytophagia</taxon>
        <taxon>Cytophagales</taxon>
        <taxon>Leadbetterellaceae</taxon>
        <taxon>Arcticibacterium</taxon>
    </lineage>
</organism>
<dbReference type="OrthoDB" id="1160215at2"/>
<dbReference type="AlphaFoldDB" id="A0A2Z4G9G3"/>
<accession>A0A2Z4G9G3</accession>